<name>A0A6G1HGH4_9PEZI</name>
<dbReference type="GO" id="GO:0061711">
    <property type="term" value="F:tRNA N(6)-L-threonylcarbamoyladenine synthase activity"/>
    <property type="evidence" value="ECO:0007669"/>
    <property type="project" value="UniProtKB-EC"/>
</dbReference>
<comment type="catalytic activity">
    <reaction evidence="1">
        <text>L-threonylcarbamoyladenylate + adenosine(37) in tRNA = N(6)-L-threonylcarbamoyladenosine(37) in tRNA + AMP + H(+)</text>
        <dbReference type="Rhea" id="RHEA:37059"/>
        <dbReference type="Rhea" id="RHEA-COMP:10162"/>
        <dbReference type="Rhea" id="RHEA-COMP:10163"/>
        <dbReference type="ChEBI" id="CHEBI:15378"/>
        <dbReference type="ChEBI" id="CHEBI:73682"/>
        <dbReference type="ChEBI" id="CHEBI:74411"/>
        <dbReference type="ChEBI" id="CHEBI:74418"/>
        <dbReference type="ChEBI" id="CHEBI:456215"/>
        <dbReference type="EC" id="2.3.1.234"/>
    </reaction>
</comment>
<keyword evidence="4" id="KW-1185">Reference proteome</keyword>
<dbReference type="Gene3D" id="3.30.420.40">
    <property type="match status" value="2"/>
</dbReference>
<dbReference type="GO" id="GO:0072670">
    <property type="term" value="P:mitochondrial tRNA threonylcarbamoyladenosine modification"/>
    <property type="evidence" value="ECO:0007669"/>
    <property type="project" value="TreeGrafter"/>
</dbReference>
<keyword evidence="1" id="KW-0012">Acyltransferase</keyword>
<evidence type="ECO:0000259" key="2">
    <source>
        <dbReference type="Pfam" id="PF00814"/>
    </source>
</evidence>
<evidence type="ECO:0000256" key="1">
    <source>
        <dbReference type="HAMAP-Rule" id="MF_03179"/>
    </source>
</evidence>
<dbReference type="PANTHER" id="PTHR11735">
    <property type="entry name" value="TRNA N6-ADENOSINE THREONYLCARBAMOYLTRANSFERASE"/>
    <property type="match status" value="1"/>
</dbReference>
<feature type="domain" description="Gcp-like" evidence="2">
    <location>
        <begin position="149"/>
        <end position="486"/>
    </location>
</feature>
<dbReference type="Pfam" id="PF00814">
    <property type="entry name" value="TsaD"/>
    <property type="match status" value="1"/>
</dbReference>
<comment type="subunit">
    <text evidence="1">Homodimer.</text>
</comment>
<protein>
    <submittedName>
        <fullName evidence="3">Actin-like ATPase domain-containing protein</fullName>
    </submittedName>
</protein>
<comment type="subcellular location">
    <subcellularLocation>
        <location evidence="1">Mitochondrion</location>
    </subcellularLocation>
</comment>
<dbReference type="PANTHER" id="PTHR11735:SF6">
    <property type="entry name" value="TRNA N6-ADENOSINE THREONYLCARBAMOYLTRANSFERASE, MITOCHONDRIAL"/>
    <property type="match status" value="1"/>
</dbReference>
<keyword evidence="1" id="KW-0496">Mitochondrion</keyword>
<comment type="function">
    <text evidence="1">Required for the formation of a threonylcarbamoyl group on adenosine at position 37 (t(6)A37) in mitochondrial tRNAs that read codons beginning with adenine. Probably involved in the transfer of the threonylcarbamoyl moiety of threonylcarbamoyl-AMP (TC-AMP) to the N6 group of A37. Involved in mitochondrial genome maintenance.</text>
</comment>
<dbReference type="OrthoDB" id="10259622at2759"/>
<dbReference type="InterPro" id="IPR000905">
    <property type="entry name" value="Gcp-like_dom"/>
</dbReference>
<comment type="cofactor">
    <cofactor evidence="1">
        <name>a divalent metal cation</name>
        <dbReference type="ChEBI" id="CHEBI:60240"/>
    </cofactor>
    <text evidence="1">Binds 1 divalent metal cation per subunit.</text>
</comment>
<gene>
    <name evidence="3" type="ORF">K402DRAFT_388611</name>
</gene>
<dbReference type="Proteomes" id="UP000800041">
    <property type="component" value="Unassembled WGS sequence"/>
</dbReference>
<evidence type="ECO:0000313" key="3">
    <source>
        <dbReference type="EMBL" id="KAF1992038.1"/>
    </source>
</evidence>
<dbReference type="PROSITE" id="PS01016">
    <property type="entry name" value="GLYCOPROTEASE"/>
    <property type="match status" value="1"/>
</dbReference>
<reference evidence="3" key="1">
    <citation type="journal article" date="2020" name="Stud. Mycol.">
        <title>101 Dothideomycetes genomes: a test case for predicting lifestyles and emergence of pathogens.</title>
        <authorList>
            <person name="Haridas S."/>
            <person name="Albert R."/>
            <person name="Binder M."/>
            <person name="Bloem J."/>
            <person name="Labutti K."/>
            <person name="Salamov A."/>
            <person name="Andreopoulos B."/>
            <person name="Baker S."/>
            <person name="Barry K."/>
            <person name="Bills G."/>
            <person name="Bluhm B."/>
            <person name="Cannon C."/>
            <person name="Castanera R."/>
            <person name="Culley D."/>
            <person name="Daum C."/>
            <person name="Ezra D."/>
            <person name="Gonzalez J."/>
            <person name="Henrissat B."/>
            <person name="Kuo A."/>
            <person name="Liang C."/>
            <person name="Lipzen A."/>
            <person name="Lutzoni F."/>
            <person name="Magnuson J."/>
            <person name="Mondo S."/>
            <person name="Nolan M."/>
            <person name="Ohm R."/>
            <person name="Pangilinan J."/>
            <person name="Park H.-J."/>
            <person name="Ramirez L."/>
            <person name="Alfaro M."/>
            <person name="Sun H."/>
            <person name="Tritt A."/>
            <person name="Yoshinaga Y."/>
            <person name="Zwiers L.-H."/>
            <person name="Turgeon B."/>
            <person name="Goodwin S."/>
            <person name="Spatafora J."/>
            <person name="Crous P."/>
            <person name="Grigoriev I."/>
        </authorList>
    </citation>
    <scope>NUCLEOTIDE SEQUENCE</scope>
    <source>
        <strain evidence="3">CBS 113979</strain>
    </source>
</reference>
<dbReference type="InterPro" id="IPR022450">
    <property type="entry name" value="TsaD"/>
</dbReference>
<dbReference type="SUPFAM" id="SSF53067">
    <property type="entry name" value="Actin-like ATPase domain"/>
    <property type="match status" value="2"/>
</dbReference>
<accession>A0A6G1HGH4</accession>
<dbReference type="HAMAP" id="MF_01445">
    <property type="entry name" value="TsaD"/>
    <property type="match status" value="1"/>
</dbReference>
<dbReference type="InterPro" id="IPR017860">
    <property type="entry name" value="Peptidase_M22_CS"/>
</dbReference>
<evidence type="ECO:0000313" key="4">
    <source>
        <dbReference type="Proteomes" id="UP000800041"/>
    </source>
</evidence>
<dbReference type="InterPro" id="IPR043129">
    <property type="entry name" value="ATPase_NBD"/>
</dbReference>
<organism evidence="3 4">
    <name type="scientific">Aulographum hederae CBS 113979</name>
    <dbReference type="NCBI Taxonomy" id="1176131"/>
    <lineage>
        <taxon>Eukaryota</taxon>
        <taxon>Fungi</taxon>
        <taxon>Dikarya</taxon>
        <taxon>Ascomycota</taxon>
        <taxon>Pezizomycotina</taxon>
        <taxon>Dothideomycetes</taxon>
        <taxon>Pleosporomycetidae</taxon>
        <taxon>Aulographales</taxon>
        <taxon>Aulographaceae</taxon>
    </lineage>
</organism>
<dbReference type="GO" id="GO:0046872">
    <property type="term" value="F:metal ion binding"/>
    <property type="evidence" value="ECO:0007669"/>
    <property type="project" value="UniProtKB-KW"/>
</dbReference>
<proteinExistence type="inferred from homology"/>
<dbReference type="GO" id="GO:0005739">
    <property type="term" value="C:mitochondrion"/>
    <property type="evidence" value="ECO:0007669"/>
    <property type="project" value="UniProtKB-SubCell"/>
</dbReference>
<sequence length="529" mass="58105">MLSRSSLLNSLHNSSSRPVSKRPYLYLLSAQCRGLLTLAIESSCDDTAVAILEKHDNQSIKTHQDSLSETLKKENAATPRVILHFNEKITSDNVVFRGIHPIASLESHQKHLAELVKRALKYLPEADEAADSAHGGRTLDVVVDGASRRKKMPDFVTVTRGPGMRSSLAVGLNTAKGLAVAWQVPLLGVHHMQAHALTPRFVSTLEDIDNQGIGKPEFPFLSLLVSGGHTLLLHSKGLTDHEILVETSDVAIGDALDKMARAILPTKIVEEDQSAMYGALLENYAFPTSRIGSSDEPYDYDSYIAEVKDPVNLLKRRPNSRPLLTKYGWAYTPPLMETRGGRKKSSMEYCFTGLVSATARFTESRYHFDPATDEIVKGDPRNPMSLEEFPEDERRTMAREVMRVSFEHLASRIVMAITALLEPSSPSSEDGDKHPCKTIVVAGGVASNKYLGHVLAKALQEKGLGDIEVLFPPPKYCTDNAAMIAWAGMEMFEEGWESGLGVDALRKWSMDSRGGDGGIIGVTGWVRRA</sequence>
<comment type="similarity">
    <text evidence="1">Belongs to the KAE1 / TsaD family.</text>
</comment>
<dbReference type="AlphaFoldDB" id="A0A6G1HGH4"/>
<dbReference type="EMBL" id="ML977138">
    <property type="protein sequence ID" value="KAF1992038.1"/>
    <property type="molecule type" value="Genomic_DNA"/>
</dbReference>
<keyword evidence="1" id="KW-0819">tRNA processing</keyword>
<keyword evidence="1" id="KW-0808">Transferase</keyword>
<keyword evidence="1" id="KW-0479">Metal-binding</keyword>